<gene>
    <name evidence="2" type="ORF">P4I72_17360</name>
</gene>
<dbReference type="Gene3D" id="3.90.820.10">
    <property type="entry name" value="Structural Genomics, Unknown Function 30-nov-00 1gh9 Mol_id"/>
    <property type="match status" value="1"/>
</dbReference>
<protein>
    <submittedName>
        <fullName evidence="2">MbtH family protein</fullName>
    </submittedName>
</protein>
<organism evidence="2 3">
    <name type="scientific">Paenibacillus alba</name>
    <dbReference type="NCBI Taxonomy" id="1197127"/>
    <lineage>
        <taxon>Bacteria</taxon>
        <taxon>Bacillati</taxon>
        <taxon>Bacillota</taxon>
        <taxon>Bacilli</taxon>
        <taxon>Bacillales</taxon>
        <taxon>Paenibacillaceae</taxon>
        <taxon>Paenibacillus</taxon>
    </lineage>
</organism>
<dbReference type="InterPro" id="IPR005153">
    <property type="entry name" value="MbtH-like_dom"/>
</dbReference>
<evidence type="ECO:0000313" key="2">
    <source>
        <dbReference type="EMBL" id="MEC0228899.1"/>
    </source>
</evidence>
<dbReference type="InterPro" id="IPR038020">
    <property type="entry name" value="MbtH-like_sf"/>
</dbReference>
<dbReference type="SMART" id="SM00923">
    <property type="entry name" value="MbtH"/>
    <property type="match status" value="1"/>
</dbReference>
<keyword evidence="3" id="KW-1185">Reference proteome</keyword>
<feature type="domain" description="MbtH-like" evidence="1">
    <location>
        <begin position="3"/>
        <end position="53"/>
    </location>
</feature>
<dbReference type="Pfam" id="PF03621">
    <property type="entry name" value="MbtH"/>
    <property type="match status" value="1"/>
</dbReference>
<dbReference type="PANTHER" id="PTHR38444:SF1">
    <property type="entry name" value="ENTEROBACTIN BIOSYNTHESIS PROTEIN YBDZ"/>
    <property type="match status" value="1"/>
</dbReference>
<dbReference type="RefSeq" id="WP_326073060.1">
    <property type="nucleotide sequence ID" value="NZ_JARLKY010000042.1"/>
</dbReference>
<dbReference type="PANTHER" id="PTHR38444">
    <property type="entry name" value="ENTEROBACTIN BIOSYNTHESIS PROTEIN YBDZ"/>
    <property type="match status" value="1"/>
</dbReference>
<name>A0ABU6G5H0_9BACL</name>
<reference evidence="2 3" key="1">
    <citation type="submission" date="2023-03" db="EMBL/GenBank/DDBJ databases">
        <title>Bacillus Genome Sequencing.</title>
        <authorList>
            <person name="Dunlap C."/>
        </authorList>
    </citation>
    <scope>NUCLEOTIDE SEQUENCE [LARGE SCALE GENOMIC DNA]</scope>
    <source>
        <strain evidence="2 3">BD-533</strain>
    </source>
</reference>
<accession>A0ABU6G5H0</accession>
<dbReference type="Proteomes" id="UP001338137">
    <property type="component" value="Unassembled WGS sequence"/>
</dbReference>
<dbReference type="SUPFAM" id="SSF160582">
    <property type="entry name" value="MbtH-like"/>
    <property type="match status" value="1"/>
</dbReference>
<dbReference type="EMBL" id="JARLKY010000042">
    <property type="protein sequence ID" value="MEC0228899.1"/>
    <property type="molecule type" value="Genomic_DNA"/>
</dbReference>
<sequence length="73" mass="8108">MSNPFENTDESYLVLINEQGQYSLWPAFALVPAGWTPVFGQETREACLAFVDSQWTDMRPQPKDAALAASELG</sequence>
<comment type="caution">
    <text evidence="2">The sequence shown here is derived from an EMBL/GenBank/DDBJ whole genome shotgun (WGS) entry which is preliminary data.</text>
</comment>
<evidence type="ECO:0000313" key="3">
    <source>
        <dbReference type="Proteomes" id="UP001338137"/>
    </source>
</evidence>
<proteinExistence type="predicted"/>
<dbReference type="InterPro" id="IPR037407">
    <property type="entry name" value="MLP_fam"/>
</dbReference>
<evidence type="ECO:0000259" key="1">
    <source>
        <dbReference type="SMART" id="SM00923"/>
    </source>
</evidence>